<evidence type="ECO:0000256" key="7">
    <source>
        <dbReference type="ARBA" id="ARBA00023004"/>
    </source>
</evidence>
<proteinExistence type="inferred from homology"/>
<keyword evidence="7" id="KW-0408">Iron</keyword>
<dbReference type="Pfam" id="PF00266">
    <property type="entry name" value="Aminotran_5"/>
    <property type="match status" value="1"/>
</dbReference>
<dbReference type="Proteomes" id="UP000236248">
    <property type="component" value="Chromosome NCAV"/>
</dbReference>
<keyword evidence="6" id="KW-0663">Pyridoxal phosphate</keyword>
<evidence type="ECO:0000256" key="6">
    <source>
        <dbReference type="ARBA" id="ARBA00022898"/>
    </source>
</evidence>
<organism evidence="11 12">
    <name type="scientific">Candidatus Nitrosocaldus cavascurensis</name>
    <dbReference type="NCBI Taxonomy" id="2058097"/>
    <lineage>
        <taxon>Archaea</taxon>
        <taxon>Nitrososphaerota</taxon>
        <taxon>Nitrososphaeria</taxon>
        <taxon>Candidatus Nitrosocaldales</taxon>
        <taxon>Candidatus Nitrosocaldaceae</taxon>
        <taxon>Candidatus Nitrosocaldus</taxon>
    </lineage>
</organism>
<keyword evidence="8" id="KW-0411">Iron-sulfur</keyword>
<accession>A0A2K5ASZ9</accession>
<evidence type="ECO:0000256" key="5">
    <source>
        <dbReference type="ARBA" id="ARBA00022723"/>
    </source>
</evidence>
<protein>
    <recommendedName>
        <fullName evidence="3">cysteine desulfurase</fullName>
        <ecNumber evidence="3">2.8.1.7</ecNumber>
    </recommendedName>
</protein>
<dbReference type="GO" id="GO:0046872">
    <property type="term" value="F:metal ion binding"/>
    <property type="evidence" value="ECO:0007669"/>
    <property type="project" value="UniProtKB-KW"/>
</dbReference>
<dbReference type="SUPFAM" id="SSF53383">
    <property type="entry name" value="PLP-dependent transferases"/>
    <property type="match status" value="1"/>
</dbReference>
<sequence length="396" mass="43335">MSKRTVYLDNAATTPVLDEVLEEMLPYMSARYGNPSSLHSIGRDAKAALDKARERICNALNIHGSIIFTSGATEANNLAIKGFAYRMLRDGFGRDDLLVVVSSIEHESVLEPCRALEKEGLNVSYLPADRDGIVRPESLEHTLSSYKYKSALVSVMLANNEVGTIQRLKEIADVAHRHGAFVHSDAAQAIGKVKVDARELAVDMLTISAHKVYGPKGVGALCISDGVRLEPILHGGGHEYGLRSGTQNVPAIVGLGKVAELIPRFISLYEGHVRQLRDRLIKGILEIPYTRLNGHAEMRLANNAHISFLGISGEDLIIKLDEHGIAASTGSACSTLKQKESNVLRAMGLSREEINGSLRLTLGIQNDEQDVDYTLNVMADVVRELRRVSPYSKYRS</sequence>
<dbReference type="PIRSF" id="PIRSF005572">
    <property type="entry name" value="NifS"/>
    <property type="match status" value="1"/>
</dbReference>
<dbReference type="RefSeq" id="WP_103286627.1">
    <property type="nucleotide sequence ID" value="NZ_LT981265.1"/>
</dbReference>
<feature type="domain" description="Aminotransferase class V" evidence="10">
    <location>
        <begin position="6"/>
        <end position="373"/>
    </location>
</feature>
<dbReference type="InterPro" id="IPR015424">
    <property type="entry name" value="PyrdxlP-dep_Trfase"/>
</dbReference>
<evidence type="ECO:0000259" key="10">
    <source>
        <dbReference type="Pfam" id="PF00266"/>
    </source>
</evidence>
<dbReference type="KEGG" id="ncv:NCAV_1610"/>
<dbReference type="EC" id="2.8.1.7" evidence="3"/>
<evidence type="ECO:0000313" key="11">
    <source>
        <dbReference type="EMBL" id="SPC34773.1"/>
    </source>
</evidence>
<evidence type="ECO:0000256" key="1">
    <source>
        <dbReference type="ARBA" id="ARBA00001933"/>
    </source>
</evidence>
<keyword evidence="4 11" id="KW-0808">Transferase</keyword>
<dbReference type="PROSITE" id="PS00595">
    <property type="entry name" value="AA_TRANSFER_CLASS_5"/>
    <property type="match status" value="1"/>
</dbReference>
<dbReference type="AlphaFoldDB" id="A0A2K5ASZ9"/>
<dbReference type="InterPro" id="IPR016454">
    <property type="entry name" value="Cysteine_dSase"/>
</dbReference>
<dbReference type="Gene3D" id="3.40.640.10">
    <property type="entry name" value="Type I PLP-dependent aspartate aminotransferase-like (Major domain)"/>
    <property type="match status" value="1"/>
</dbReference>
<dbReference type="EMBL" id="LT981265">
    <property type="protein sequence ID" value="SPC34773.1"/>
    <property type="molecule type" value="Genomic_DNA"/>
</dbReference>
<name>A0A2K5ASZ9_9ARCH</name>
<dbReference type="InterPro" id="IPR000192">
    <property type="entry name" value="Aminotrans_V_dom"/>
</dbReference>
<dbReference type="GeneID" id="41595601"/>
<dbReference type="Gene3D" id="3.90.1150.10">
    <property type="entry name" value="Aspartate Aminotransferase, domain 1"/>
    <property type="match status" value="1"/>
</dbReference>
<evidence type="ECO:0000256" key="3">
    <source>
        <dbReference type="ARBA" id="ARBA00012239"/>
    </source>
</evidence>
<dbReference type="PANTHER" id="PTHR11601:SF34">
    <property type="entry name" value="CYSTEINE DESULFURASE"/>
    <property type="match status" value="1"/>
</dbReference>
<keyword evidence="12" id="KW-1185">Reference proteome</keyword>
<comment type="similarity">
    <text evidence="2">Belongs to the class-V pyridoxal-phosphate-dependent aminotransferase family. NifS/IscS subfamily.</text>
</comment>
<keyword evidence="5" id="KW-0479">Metal-binding</keyword>
<evidence type="ECO:0000256" key="4">
    <source>
        <dbReference type="ARBA" id="ARBA00022679"/>
    </source>
</evidence>
<evidence type="ECO:0000313" key="12">
    <source>
        <dbReference type="Proteomes" id="UP000236248"/>
    </source>
</evidence>
<gene>
    <name evidence="11" type="primary">iscS</name>
    <name evidence="11" type="ORF">NCAV_1610</name>
</gene>
<dbReference type="InterPro" id="IPR015421">
    <property type="entry name" value="PyrdxlP-dep_Trfase_major"/>
</dbReference>
<dbReference type="FunFam" id="3.40.640.10:FF:000084">
    <property type="entry name" value="IscS-like cysteine desulfurase"/>
    <property type="match status" value="1"/>
</dbReference>
<reference evidence="12" key="1">
    <citation type="submission" date="2018-01" db="EMBL/GenBank/DDBJ databases">
        <authorList>
            <person name="Kerou L M."/>
        </authorList>
    </citation>
    <scope>NUCLEOTIDE SEQUENCE [LARGE SCALE GENOMIC DNA]</scope>
    <source>
        <strain evidence="12">SCU2</strain>
    </source>
</reference>
<dbReference type="InterPro" id="IPR020578">
    <property type="entry name" value="Aminotrans_V_PyrdxlP_BS"/>
</dbReference>
<comment type="cofactor">
    <cofactor evidence="1 9">
        <name>pyridoxal 5'-phosphate</name>
        <dbReference type="ChEBI" id="CHEBI:597326"/>
    </cofactor>
</comment>
<evidence type="ECO:0000256" key="9">
    <source>
        <dbReference type="RuleBase" id="RU004504"/>
    </source>
</evidence>
<evidence type="ECO:0000256" key="2">
    <source>
        <dbReference type="ARBA" id="ARBA00006490"/>
    </source>
</evidence>
<dbReference type="GO" id="GO:0031071">
    <property type="term" value="F:cysteine desulfurase activity"/>
    <property type="evidence" value="ECO:0007669"/>
    <property type="project" value="UniProtKB-EC"/>
</dbReference>
<evidence type="ECO:0000256" key="8">
    <source>
        <dbReference type="ARBA" id="ARBA00023014"/>
    </source>
</evidence>
<dbReference type="GO" id="GO:0051536">
    <property type="term" value="F:iron-sulfur cluster binding"/>
    <property type="evidence" value="ECO:0007669"/>
    <property type="project" value="UniProtKB-KW"/>
</dbReference>
<dbReference type="InterPro" id="IPR015422">
    <property type="entry name" value="PyrdxlP-dep_Trfase_small"/>
</dbReference>
<dbReference type="PANTHER" id="PTHR11601">
    <property type="entry name" value="CYSTEINE DESULFURYLASE FAMILY MEMBER"/>
    <property type="match status" value="1"/>
</dbReference>